<gene>
    <name evidence="2" type="ORF">CH063_15988</name>
</gene>
<accession>H1W5E6</accession>
<reference evidence="3" key="1">
    <citation type="journal article" date="2012" name="Nat. Genet.">
        <title>Lifestyle transitions in plant pathogenic Colletotrichum fungi deciphered by genome and transcriptome analyses.</title>
        <authorList>
            <person name="O'Connell R.J."/>
            <person name="Thon M.R."/>
            <person name="Hacquard S."/>
            <person name="Amyotte S.G."/>
            <person name="Kleemann J."/>
            <person name="Torres M.F."/>
            <person name="Damm U."/>
            <person name="Buiate E.A."/>
            <person name="Epstein L."/>
            <person name="Alkan N."/>
            <person name="Altmueller J."/>
            <person name="Alvarado-Balderrama L."/>
            <person name="Bauser C.A."/>
            <person name="Becker C."/>
            <person name="Birren B.W."/>
            <person name="Chen Z."/>
            <person name="Choi J."/>
            <person name="Crouch J.A."/>
            <person name="Duvick J.P."/>
            <person name="Farman M.A."/>
            <person name="Gan P."/>
            <person name="Heiman D."/>
            <person name="Henrissat B."/>
            <person name="Howard R.J."/>
            <person name="Kabbage M."/>
            <person name="Koch C."/>
            <person name="Kracher B."/>
            <person name="Kubo Y."/>
            <person name="Law A.D."/>
            <person name="Lebrun M.-H."/>
            <person name="Lee Y.-H."/>
            <person name="Miyara I."/>
            <person name="Moore N."/>
            <person name="Neumann U."/>
            <person name="Nordstroem K."/>
            <person name="Panaccione D.G."/>
            <person name="Panstruga R."/>
            <person name="Place M."/>
            <person name="Proctor R.H."/>
            <person name="Prusky D."/>
            <person name="Rech G."/>
            <person name="Reinhardt R."/>
            <person name="Rollins J.A."/>
            <person name="Rounsley S."/>
            <person name="Schardl C.L."/>
            <person name="Schwartz D.C."/>
            <person name="Shenoy N."/>
            <person name="Shirasu K."/>
            <person name="Sikhakolli U.R."/>
            <person name="Stueber K."/>
            <person name="Sukno S.A."/>
            <person name="Sweigard J.A."/>
            <person name="Takano Y."/>
            <person name="Takahara H."/>
            <person name="Trail F."/>
            <person name="van der Does H.C."/>
            <person name="Voll L.M."/>
            <person name="Will I."/>
            <person name="Young S."/>
            <person name="Zeng Q."/>
            <person name="Zhang J."/>
            <person name="Zhou S."/>
            <person name="Dickman M.B."/>
            <person name="Schulze-Lefert P."/>
            <person name="Ver Loren van Themaat E."/>
            <person name="Ma L.-J."/>
            <person name="Vaillancourt L.J."/>
        </authorList>
    </citation>
    <scope>NUCLEOTIDE SEQUENCE [LARGE SCALE GENOMIC DNA]</scope>
    <source>
        <strain evidence="3">IMI 349063</strain>
    </source>
</reference>
<name>H1W5E6_COLHI</name>
<evidence type="ECO:0000313" key="2">
    <source>
        <dbReference type="EMBL" id="CCF47710.1"/>
    </source>
</evidence>
<dbReference type="EMBL" id="CACQ02010054">
    <property type="protein sequence ID" value="CCF47710.1"/>
    <property type="molecule type" value="Genomic_DNA"/>
</dbReference>
<dbReference type="Proteomes" id="UP000007174">
    <property type="component" value="Unassembled WGS sequence"/>
</dbReference>
<dbReference type="SUPFAM" id="SSF53335">
    <property type="entry name" value="S-adenosyl-L-methionine-dependent methyltransferases"/>
    <property type="match status" value="1"/>
</dbReference>
<dbReference type="InterPro" id="IPR029063">
    <property type="entry name" value="SAM-dependent_MTases_sf"/>
</dbReference>
<feature type="region of interest" description="Disordered" evidence="1">
    <location>
        <begin position="43"/>
        <end position="62"/>
    </location>
</feature>
<sequence length="62" mass="6966">MINFKKLDIETDPVEQSFEAGSYDLIIACQVLHATKNMETTMRASRSSKTFRVRDRQAGAAS</sequence>
<organism evidence="2 3">
    <name type="scientific">Colletotrichum higginsianum (strain IMI 349063)</name>
    <name type="common">Crucifer anthracnose fungus</name>
    <dbReference type="NCBI Taxonomy" id="759273"/>
    <lineage>
        <taxon>Eukaryota</taxon>
        <taxon>Fungi</taxon>
        <taxon>Dikarya</taxon>
        <taxon>Ascomycota</taxon>
        <taxon>Pezizomycotina</taxon>
        <taxon>Sordariomycetes</taxon>
        <taxon>Hypocreomycetidae</taxon>
        <taxon>Glomerellales</taxon>
        <taxon>Glomerellaceae</taxon>
        <taxon>Colletotrichum</taxon>
        <taxon>Colletotrichum destructivum species complex</taxon>
    </lineage>
</organism>
<dbReference type="STRING" id="759273.H1W5E6"/>
<protein>
    <submittedName>
        <fullName evidence="2">Uncharacterized protein</fullName>
    </submittedName>
</protein>
<dbReference type="HOGENOM" id="CLU_2910253_0_0_1"/>
<evidence type="ECO:0000256" key="1">
    <source>
        <dbReference type="SAM" id="MobiDB-lite"/>
    </source>
</evidence>
<feature type="compositionally biased region" description="Basic and acidic residues" evidence="1">
    <location>
        <begin position="52"/>
        <end position="62"/>
    </location>
</feature>
<dbReference type="Gene3D" id="3.40.50.150">
    <property type="entry name" value="Vaccinia Virus protein VP39"/>
    <property type="match status" value="1"/>
</dbReference>
<feature type="non-terminal residue" evidence="2">
    <location>
        <position position="62"/>
    </location>
</feature>
<dbReference type="AlphaFoldDB" id="H1W5E6"/>
<proteinExistence type="predicted"/>
<evidence type="ECO:0000313" key="3">
    <source>
        <dbReference type="Proteomes" id="UP000007174"/>
    </source>
</evidence>